<evidence type="ECO:0000313" key="2">
    <source>
        <dbReference type="Proteomes" id="UP000542811"/>
    </source>
</evidence>
<name>A0ABR6GC50_9HYPH</name>
<comment type="caution">
    <text evidence="1">The sequence shown here is derived from an EMBL/GenBank/DDBJ whole genome shotgun (WGS) entry which is preliminary data.</text>
</comment>
<evidence type="ECO:0000313" key="1">
    <source>
        <dbReference type="EMBL" id="MBB3163829.1"/>
    </source>
</evidence>
<protein>
    <submittedName>
        <fullName evidence="1">Uncharacterized protein</fullName>
    </submittedName>
</protein>
<dbReference type="Proteomes" id="UP000542811">
    <property type="component" value="Unassembled WGS sequence"/>
</dbReference>
<sequence length="111" mass="12803">MLDKKNLKRMDDRQEGRSIVLYSNWFVPGGARCRLERPSRLTMSGVTPNRSIAMDRSAADMLSEFYMKFFRRIAMKRVHRMQRHVRAVVGFRPASSMDDDGCGICDECLAP</sequence>
<keyword evidence="2" id="KW-1185">Reference proteome</keyword>
<proteinExistence type="predicted"/>
<gene>
    <name evidence="1" type="ORF">FHS25_004324</name>
</gene>
<accession>A0ABR6GC50</accession>
<reference evidence="1 2" key="1">
    <citation type="submission" date="2020-08" db="EMBL/GenBank/DDBJ databases">
        <title>Genomic Encyclopedia of Type Strains, Phase III (KMG-III): the genomes of soil and plant-associated and newly described type strains.</title>
        <authorList>
            <person name="Whitman W."/>
        </authorList>
    </citation>
    <scope>NUCLEOTIDE SEQUENCE [LARGE SCALE GENOMIC DNA]</scope>
    <source>
        <strain evidence="1 2">CECT 8280</strain>
    </source>
</reference>
<dbReference type="RefSeq" id="WP_231285539.1">
    <property type="nucleotide sequence ID" value="NZ_CP088091.1"/>
</dbReference>
<dbReference type="GeneID" id="67489159"/>
<organism evidence="1 2">
    <name type="scientific">Rhizobium laguerreae</name>
    <dbReference type="NCBI Taxonomy" id="1076926"/>
    <lineage>
        <taxon>Bacteria</taxon>
        <taxon>Pseudomonadati</taxon>
        <taxon>Pseudomonadota</taxon>
        <taxon>Alphaproteobacteria</taxon>
        <taxon>Hyphomicrobiales</taxon>
        <taxon>Rhizobiaceae</taxon>
        <taxon>Rhizobium/Agrobacterium group</taxon>
        <taxon>Rhizobium</taxon>
    </lineage>
</organism>
<dbReference type="EMBL" id="JACHXX010000006">
    <property type="protein sequence ID" value="MBB3163829.1"/>
    <property type="molecule type" value="Genomic_DNA"/>
</dbReference>